<dbReference type="PANTHER" id="PTHR43034">
    <property type="entry name" value="ION-TRANSLOCATING OXIDOREDUCTASE COMPLEX SUBUNIT C"/>
    <property type="match status" value="1"/>
</dbReference>
<evidence type="ECO:0000256" key="7">
    <source>
        <dbReference type="ARBA" id="ARBA00023014"/>
    </source>
</evidence>
<dbReference type="AlphaFoldDB" id="A0A3B0QZ42"/>
<evidence type="ECO:0000256" key="1">
    <source>
        <dbReference type="ARBA" id="ARBA00022448"/>
    </source>
</evidence>
<dbReference type="InterPro" id="IPR037225">
    <property type="entry name" value="Nuo51_FMN-bd_sf"/>
</dbReference>
<evidence type="ECO:0000256" key="4">
    <source>
        <dbReference type="ARBA" id="ARBA00022737"/>
    </source>
</evidence>
<dbReference type="InterPro" id="IPR017896">
    <property type="entry name" value="4Fe4S_Fe-S-bd"/>
</dbReference>
<dbReference type="HAMAP" id="MF_00461">
    <property type="entry name" value="RsxC_RnfC"/>
    <property type="match status" value="1"/>
</dbReference>
<keyword evidence="5" id="KW-0249">Electron transport</keyword>
<dbReference type="Pfam" id="PF01512">
    <property type="entry name" value="Complex1_51K"/>
    <property type="match status" value="1"/>
</dbReference>
<accession>A0A3B0QZ42</accession>
<dbReference type="GO" id="GO:0016020">
    <property type="term" value="C:membrane"/>
    <property type="evidence" value="ECO:0007669"/>
    <property type="project" value="InterPro"/>
</dbReference>
<dbReference type="Pfam" id="PF13237">
    <property type="entry name" value="Fer4_10"/>
    <property type="match status" value="1"/>
</dbReference>
<dbReference type="NCBIfam" id="TIGR01945">
    <property type="entry name" value="rnfC"/>
    <property type="match status" value="1"/>
</dbReference>
<dbReference type="InterPro" id="IPR017900">
    <property type="entry name" value="4Fe4S_Fe_S_CS"/>
</dbReference>
<evidence type="ECO:0000256" key="2">
    <source>
        <dbReference type="ARBA" id="ARBA00022485"/>
    </source>
</evidence>
<keyword evidence="6" id="KW-0408">Iron</keyword>
<evidence type="ECO:0000259" key="8">
    <source>
        <dbReference type="PROSITE" id="PS51379"/>
    </source>
</evidence>
<keyword evidence="4" id="KW-0677">Repeat</keyword>
<dbReference type="Pfam" id="PF10531">
    <property type="entry name" value="SLBB"/>
    <property type="match status" value="1"/>
</dbReference>
<dbReference type="PROSITE" id="PS00198">
    <property type="entry name" value="4FE4S_FER_1"/>
    <property type="match status" value="1"/>
</dbReference>
<evidence type="ECO:0000256" key="6">
    <source>
        <dbReference type="ARBA" id="ARBA00023004"/>
    </source>
</evidence>
<dbReference type="GO" id="GO:0046872">
    <property type="term" value="F:metal ion binding"/>
    <property type="evidence" value="ECO:0007669"/>
    <property type="project" value="UniProtKB-KW"/>
</dbReference>
<gene>
    <name evidence="9" type="ORF">MNBD_DELTA01-1226</name>
</gene>
<dbReference type="InterPro" id="IPR011538">
    <property type="entry name" value="Nuo51_FMN-bd"/>
</dbReference>
<dbReference type="InterPro" id="IPR019554">
    <property type="entry name" value="Soluble_ligand-bd"/>
</dbReference>
<dbReference type="GO" id="GO:0009055">
    <property type="term" value="F:electron transfer activity"/>
    <property type="evidence" value="ECO:0007669"/>
    <property type="project" value="InterPro"/>
</dbReference>
<dbReference type="SUPFAM" id="SSF142019">
    <property type="entry name" value="Nqo1 FMN-binding domain-like"/>
    <property type="match status" value="1"/>
</dbReference>
<reference evidence="9" key="1">
    <citation type="submission" date="2018-06" db="EMBL/GenBank/DDBJ databases">
        <authorList>
            <person name="Zhirakovskaya E."/>
        </authorList>
    </citation>
    <scope>NUCLEOTIDE SEQUENCE</scope>
</reference>
<keyword evidence="7" id="KW-0411">Iron-sulfur</keyword>
<dbReference type="Gene3D" id="3.30.70.20">
    <property type="match status" value="1"/>
</dbReference>
<sequence length="444" mass="47252">MKHKTFTRGIHPSYNKGFTADKATQKARLPERVIIPLSQHIGAPCAALVKRGEQVVEGQKIGDVESFISAPVHASISGTVKEIAPHPHPGGAKVLSVVIESDGTEKAWEPVLEDSEIFDLHPDEIRKQVREAGLVGLGGASFPTYVKFMPPKSGKVDAVILNGCECEPFLTADHRIMTEAPDKVLKGLKVIMKAIGAPRGIIGVEDNKPGAIAALKDAAASIAPDVEIVLLETKYPQGAEKMLIEAILKKKVPVGKLPLDVGVVVNNVGTAAAVYDALRLGKPVIERIVTVSGSGVNSPGNFMVRVGTPFFELIGQAGGLATLPAGEEREVLNGGPMMGIAQRNLMAPVIKGTSGITVLAGKRVKPREHSACIKCAACVDVCPMGLMPYKIADMGRLEMVDDFKSWSGLACIECGCCSFVCPSRRPLVQWIRVGKIKVREASRS</sequence>
<feature type="domain" description="4Fe-4S ferredoxin-type" evidence="8">
    <location>
        <begin position="362"/>
        <end position="392"/>
    </location>
</feature>
<organism evidence="9">
    <name type="scientific">hydrothermal vent metagenome</name>
    <dbReference type="NCBI Taxonomy" id="652676"/>
    <lineage>
        <taxon>unclassified sequences</taxon>
        <taxon>metagenomes</taxon>
        <taxon>ecological metagenomes</taxon>
    </lineage>
</organism>
<keyword evidence="1" id="KW-0813">Transport</keyword>
<proteinExistence type="inferred from homology"/>
<dbReference type="GO" id="GO:0051539">
    <property type="term" value="F:4 iron, 4 sulfur cluster binding"/>
    <property type="evidence" value="ECO:0007669"/>
    <property type="project" value="UniProtKB-KW"/>
</dbReference>
<evidence type="ECO:0000256" key="5">
    <source>
        <dbReference type="ARBA" id="ARBA00022982"/>
    </source>
</evidence>
<evidence type="ECO:0000313" key="9">
    <source>
        <dbReference type="EMBL" id="VAV85311.1"/>
    </source>
</evidence>
<keyword evidence="2" id="KW-0004">4Fe-4S</keyword>
<dbReference type="Gene3D" id="3.40.50.11540">
    <property type="entry name" value="NADH-ubiquinone oxidoreductase 51kDa subunit"/>
    <property type="match status" value="1"/>
</dbReference>
<dbReference type="PROSITE" id="PS51379">
    <property type="entry name" value="4FE4S_FER_2"/>
    <property type="match status" value="1"/>
</dbReference>
<keyword evidence="3" id="KW-0479">Metal-binding</keyword>
<dbReference type="InterPro" id="IPR026902">
    <property type="entry name" value="RnfC_N"/>
</dbReference>
<name>A0A3B0QZ42_9ZZZZ</name>
<protein>
    <submittedName>
        <fullName evidence="9">Electron transport complex protein RnfC</fullName>
    </submittedName>
</protein>
<evidence type="ECO:0000256" key="3">
    <source>
        <dbReference type="ARBA" id="ARBA00022723"/>
    </source>
</evidence>
<dbReference type="InterPro" id="IPR010208">
    <property type="entry name" value="Ion_transpt_RnfC/RsxC"/>
</dbReference>
<dbReference type="NCBIfam" id="NF003454">
    <property type="entry name" value="PRK05035.1"/>
    <property type="match status" value="1"/>
</dbReference>
<dbReference type="Pfam" id="PF13375">
    <property type="entry name" value="RnfC_N"/>
    <property type="match status" value="1"/>
</dbReference>
<dbReference type="EMBL" id="UOEA01000084">
    <property type="protein sequence ID" value="VAV85311.1"/>
    <property type="molecule type" value="Genomic_DNA"/>
</dbReference>
<dbReference type="SUPFAM" id="SSF46548">
    <property type="entry name" value="alpha-helical ferredoxin"/>
    <property type="match status" value="1"/>
</dbReference>
<dbReference type="PANTHER" id="PTHR43034:SF2">
    <property type="entry name" value="ION-TRANSLOCATING OXIDOREDUCTASE COMPLEX SUBUNIT C"/>
    <property type="match status" value="1"/>
</dbReference>